<dbReference type="GO" id="GO:0003677">
    <property type="term" value="F:DNA binding"/>
    <property type="evidence" value="ECO:0007669"/>
    <property type="project" value="UniProtKB-KW"/>
</dbReference>
<proteinExistence type="predicted"/>
<dbReference type="InterPro" id="IPR011711">
    <property type="entry name" value="GntR_C"/>
</dbReference>
<evidence type="ECO:0000256" key="2">
    <source>
        <dbReference type="ARBA" id="ARBA00023125"/>
    </source>
</evidence>
<name>A0A1J5QXE1_9ZZZZ</name>
<dbReference type="InterPro" id="IPR008920">
    <property type="entry name" value="TF_FadR/GntR_C"/>
</dbReference>
<dbReference type="PROSITE" id="PS50949">
    <property type="entry name" value="HTH_GNTR"/>
    <property type="match status" value="1"/>
</dbReference>
<gene>
    <name evidence="5" type="ORF">GALL_337280</name>
</gene>
<keyword evidence="2 5" id="KW-0238">DNA-binding</keyword>
<protein>
    <submittedName>
        <fullName evidence="5">DNA-binding transcriptional repressor LldR</fullName>
    </submittedName>
</protein>
<dbReference type="Pfam" id="PF07729">
    <property type="entry name" value="FCD"/>
    <property type="match status" value="1"/>
</dbReference>
<keyword evidence="3" id="KW-0804">Transcription</keyword>
<dbReference type="SUPFAM" id="SSF46785">
    <property type="entry name" value="Winged helix' DNA-binding domain"/>
    <property type="match status" value="1"/>
</dbReference>
<dbReference type="EMBL" id="MLJW01000617">
    <property type="protein sequence ID" value="OIQ84444.1"/>
    <property type="molecule type" value="Genomic_DNA"/>
</dbReference>
<keyword evidence="1" id="KW-0805">Transcription regulation</keyword>
<evidence type="ECO:0000256" key="3">
    <source>
        <dbReference type="ARBA" id="ARBA00023163"/>
    </source>
</evidence>
<sequence>MSSASAAGPVRPSETPAAAEVAYLYTKGLILDDRLPGGTMISEGEIAGQLSLSRTPVREAFLRLEAQGWLRLYPKRGALVVPVGPGEAQSVVDARLLLETHAVQSIVDPGSRERLAERLSISVQHQREALGAGDLDAYSERDLEFHLAIVAAGENLLLTAFYITLRERQRRMVARSLWRDDQHALAFIDDHQHLADLVADGPTEGFGEALRRHLHDAHLPERAAAVGGLR</sequence>
<dbReference type="PANTHER" id="PTHR43537">
    <property type="entry name" value="TRANSCRIPTIONAL REGULATOR, GNTR FAMILY"/>
    <property type="match status" value="1"/>
</dbReference>
<dbReference type="SUPFAM" id="SSF48008">
    <property type="entry name" value="GntR ligand-binding domain-like"/>
    <property type="match status" value="1"/>
</dbReference>
<reference evidence="5" key="1">
    <citation type="submission" date="2016-10" db="EMBL/GenBank/DDBJ databases">
        <title>Sequence of Gallionella enrichment culture.</title>
        <authorList>
            <person name="Poehlein A."/>
            <person name="Muehling M."/>
            <person name="Daniel R."/>
        </authorList>
    </citation>
    <scope>NUCLEOTIDE SEQUENCE</scope>
</reference>
<dbReference type="InterPro" id="IPR036390">
    <property type="entry name" value="WH_DNA-bd_sf"/>
</dbReference>
<dbReference type="SMART" id="SM00345">
    <property type="entry name" value="HTH_GNTR"/>
    <property type="match status" value="1"/>
</dbReference>
<dbReference type="InterPro" id="IPR000524">
    <property type="entry name" value="Tscrpt_reg_HTH_GntR"/>
</dbReference>
<organism evidence="5">
    <name type="scientific">mine drainage metagenome</name>
    <dbReference type="NCBI Taxonomy" id="410659"/>
    <lineage>
        <taxon>unclassified sequences</taxon>
        <taxon>metagenomes</taxon>
        <taxon>ecological metagenomes</taxon>
    </lineage>
</organism>
<evidence type="ECO:0000259" key="4">
    <source>
        <dbReference type="PROSITE" id="PS50949"/>
    </source>
</evidence>
<dbReference type="Gene3D" id="1.20.120.530">
    <property type="entry name" value="GntR ligand-binding domain-like"/>
    <property type="match status" value="1"/>
</dbReference>
<dbReference type="InterPro" id="IPR036388">
    <property type="entry name" value="WH-like_DNA-bd_sf"/>
</dbReference>
<dbReference type="AlphaFoldDB" id="A0A1J5QXE1"/>
<evidence type="ECO:0000256" key="1">
    <source>
        <dbReference type="ARBA" id="ARBA00023015"/>
    </source>
</evidence>
<dbReference type="SMART" id="SM00895">
    <property type="entry name" value="FCD"/>
    <property type="match status" value="1"/>
</dbReference>
<dbReference type="PRINTS" id="PR00035">
    <property type="entry name" value="HTHGNTR"/>
</dbReference>
<dbReference type="PANTHER" id="PTHR43537:SF24">
    <property type="entry name" value="GLUCONATE OPERON TRANSCRIPTIONAL REPRESSOR"/>
    <property type="match status" value="1"/>
</dbReference>
<comment type="caution">
    <text evidence="5">The sequence shown here is derived from an EMBL/GenBank/DDBJ whole genome shotgun (WGS) entry which is preliminary data.</text>
</comment>
<accession>A0A1J5QXE1</accession>
<dbReference type="Gene3D" id="1.10.10.10">
    <property type="entry name" value="Winged helix-like DNA-binding domain superfamily/Winged helix DNA-binding domain"/>
    <property type="match status" value="1"/>
</dbReference>
<feature type="domain" description="HTH gntR-type" evidence="4">
    <location>
        <begin position="15"/>
        <end position="83"/>
    </location>
</feature>
<evidence type="ECO:0000313" key="5">
    <source>
        <dbReference type="EMBL" id="OIQ84444.1"/>
    </source>
</evidence>
<dbReference type="GO" id="GO:0003700">
    <property type="term" value="F:DNA-binding transcription factor activity"/>
    <property type="evidence" value="ECO:0007669"/>
    <property type="project" value="InterPro"/>
</dbReference>
<dbReference type="Pfam" id="PF00392">
    <property type="entry name" value="GntR"/>
    <property type="match status" value="1"/>
</dbReference>